<dbReference type="AlphaFoldDB" id="A0A6C0BR35"/>
<accession>A0A6C0BR35</accession>
<sequence length="140" mass="15824">MGNNISYQPVTFDDVISASNDPELWTIITTLPESSKCLITGTCPIDEEEKKINDIIDKRKRTNIIIYGSSSNDLNVIKKYNQLRNAGLRNVYIYTGGLFEWLLLQDIYTADVFGTTTTELDILKYSGKPLITKSMLQIHA</sequence>
<dbReference type="InterPro" id="IPR001763">
    <property type="entry name" value="Rhodanese-like_dom"/>
</dbReference>
<name>A0A6C0BR35_9ZZZZ</name>
<reference evidence="2" key="1">
    <citation type="journal article" date="2020" name="Nature">
        <title>Giant virus diversity and host interactions through global metagenomics.</title>
        <authorList>
            <person name="Schulz F."/>
            <person name="Roux S."/>
            <person name="Paez-Espino D."/>
            <person name="Jungbluth S."/>
            <person name="Walsh D.A."/>
            <person name="Denef V.J."/>
            <person name="McMahon K.D."/>
            <person name="Konstantinidis K.T."/>
            <person name="Eloe-Fadrosh E.A."/>
            <person name="Kyrpides N.C."/>
            <person name="Woyke T."/>
        </authorList>
    </citation>
    <scope>NUCLEOTIDE SEQUENCE</scope>
    <source>
        <strain evidence="2">GVMAG-M-3300018416-45</strain>
    </source>
</reference>
<dbReference type="EMBL" id="MN739228">
    <property type="protein sequence ID" value="QHS94656.1"/>
    <property type="molecule type" value="Genomic_DNA"/>
</dbReference>
<dbReference type="InterPro" id="IPR036873">
    <property type="entry name" value="Rhodanese-like_dom_sf"/>
</dbReference>
<dbReference type="PROSITE" id="PS50206">
    <property type="entry name" value="RHODANESE_3"/>
    <property type="match status" value="1"/>
</dbReference>
<evidence type="ECO:0000313" key="2">
    <source>
        <dbReference type="EMBL" id="QHS94656.1"/>
    </source>
</evidence>
<proteinExistence type="predicted"/>
<dbReference type="SUPFAM" id="SSF52821">
    <property type="entry name" value="Rhodanese/Cell cycle control phosphatase"/>
    <property type="match status" value="1"/>
</dbReference>
<evidence type="ECO:0000259" key="1">
    <source>
        <dbReference type="PROSITE" id="PS50206"/>
    </source>
</evidence>
<organism evidence="2">
    <name type="scientific">viral metagenome</name>
    <dbReference type="NCBI Taxonomy" id="1070528"/>
    <lineage>
        <taxon>unclassified sequences</taxon>
        <taxon>metagenomes</taxon>
        <taxon>organismal metagenomes</taxon>
    </lineage>
</organism>
<dbReference type="Gene3D" id="3.40.250.10">
    <property type="entry name" value="Rhodanese-like domain"/>
    <property type="match status" value="1"/>
</dbReference>
<dbReference type="Pfam" id="PF00581">
    <property type="entry name" value="Rhodanese"/>
    <property type="match status" value="1"/>
</dbReference>
<protein>
    <recommendedName>
        <fullName evidence="1">Rhodanese domain-containing protein</fullName>
    </recommendedName>
</protein>
<feature type="domain" description="Rhodanese" evidence="1">
    <location>
        <begin position="83"/>
        <end position="106"/>
    </location>
</feature>